<reference evidence="7 8" key="1">
    <citation type="submission" date="2019-11" db="EMBL/GenBank/DDBJ databases">
        <authorList>
            <person name="Dong K."/>
        </authorList>
    </citation>
    <scope>NUCLEOTIDE SEQUENCE [LARGE SCALE GENOMIC DNA]</scope>
    <source>
        <strain evidence="7 8">NBRC 112902</strain>
    </source>
</reference>
<dbReference type="Gene3D" id="3.90.550.10">
    <property type="entry name" value="Spore Coat Polysaccharide Biosynthesis Protein SpsA, Chain A"/>
    <property type="match status" value="1"/>
</dbReference>
<dbReference type="Proteomes" id="UP000449846">
    <property type="component" value="Unassembled WGS sequence"/>
</dbReference>
<keyword evidence="8" id="KW-1185">Reference proteome</keyword>
<evidence type="ECO:0000259" key="6">
    <source>
        <dbReference type="Pfam" id="PF00535"/>
    </source>
</evidence>
<keyword evidence="3" id="KW-0328">Glycosyltransferase</keyword>
<keyword evidence="5" id="KW-0472">Membrane</keyword>
<dbReference type="OrthoDB" id="9797391at2"/>
<evidence type="ECO:0000256" key="5">
    <source>
        <dbReference type="ARBA" id="ARBA00023136"/>
    </source>
</evidence>
<dbReference type="Pfam" id="PF00535">
    <property type="entry name" value="Glycos_transf_2"/>
    <property type="match status" value="1"/>
</dbReference>
<comment type="caution">
    <text evidence="7">The sequence shown here is derived from an EMBL/GenBank/DDBJ whole genome shotgun (WGS) entry which is preliminary data.</text>
</comment>
<dbReference type="PANTHER" id="PTHR43646">
    <property type="entry name" value="GLYCOSYLTRANSFERASE"/>
    <property type="match status" value="1"/>
</dbReference>
<dbReference type="EMBL" id="WMIG01000002">
    <property type="protein sequence ID" value="MTH58738.1"/>
    <property type="molecule type" value="Genomic_DNA"/>
</dbReference>
<evidence type="ECO:0000256" key="3">
    <source>
        <dbReference type="ARBA" id="ARBA00022676"/>
    </source>
</evidence>
<evidence type="ECO:0000313" key="8">
    <source>
        <dbReference type="Proteomes" id="UP000449846"/>
    </source>
</evidence>
<dbReference type="InterPro" id="IPR029044">
    <property type="entry name" value="Nucleotide-diphossugar_trans"/>
</dbReference>
<protein>
    <submittedName>
        <fullName evidence="7">Glycosyltransferase</fullName>
    </submittedName>
</protein>
<comment type="subcellular location">
    <subcellularLocation>
        <location evidence="1">Cell membrane</location>
    </subcellularLocation>
</comment>
<dbReference type="GO" id="GO:0016757">
    <property type="term" value="F:glycosyltransferase activity"/>
    <property type="evidence" value="ECO:0007669"/>
    <property type="project" value="UniProtKB-KW"/>
</dbReference>
<evidence type="ECO:0000256" key="1">
    <source>
        <dbReference type="ARBA" id="ARBA00004236"/>
    </source>
</evidence>
<keyword evidence="2" id="KW-1003">Cell membrane</keyword>
<proteinExistence type="predicted"/>
<dbReference type="AlphaFoldDB" id="A0A844HIB7"/>
<gene>
    <name evidence="7" type="ORF">GL300_05885</name>
</gene>
<dbReference type="RefSeq" id="WP_155038667.1">
    <property type="nucleotide sequence ID" value="NZ_JBHGCD010000005.1"/>
</dbReference>
<keyword evidence="4 7" id="KW-0808">Transferase</keyword>
<dbReference type="InterPro" id="IPR001173">
    <property type="entry name" value="Glyco_trans_2-like"/>
</dbReference>
<organism evidence="7 8">
    <name type="scientific">Paracoccus litorisediminis</name>
    <dbReference type="NCBI Taxonomy" id="2006130"/>
    <lineage>
        <taxon>Bacteria</taxon>
        <taxon>Pseudomonadati</taxon>
        <taxon>Pseudomonadota</taxon>
        <taxon>Alphaproteobacteria</taxon>
        <taxon>Rhodobacterales</taxon>
        <taxon>Paracoccaceae</taxon>
        <taxon>Paracoccus</taxon>
    </lineage>
</organism>
<name>A0A844HIB7_9RHOB</name>
<sequence>MTGCTILIPAHDEAGYIGPCLDSILQQDHSGPLDVIVIANGCHDDTAAQAHARTRDFTARGWSLRVEELAQGGKIGALNHGDACAHDGIRVYLDADIRMSPRLISGLVTVLDVPAPRYAGGRLVVAPAQSFVSRHYARFWQSLPFVTEGVTGAGLFAVNATGRQRWGAFPQVISDDTFVRLQFSESERFLVDEPYFWPIVEGFGPLVRVRRRQDRGVAEIARLFPQFLANQGHVRPTRSQLKRLALRDPVGFASYAAVALAVRMGRQDQGWARGR</sequence>
<dbReference type="SUPFAM" id="SSF53448">
    <property type="entry name" value="Nucleotide-diphospho-sugar transferases"/>
    <property type="match status" value="1"/>
</dbReference>
<evidence type="ECO:0000256" key="4">
    <source>
        <dbReference type="ARBA" id="ARBA00022679"/>
    </source>
</evidence>
<evidence type="ECO:0000313" key="7">
    <source>
        <dbReference type="EMBL" id="MTH58738.1"/>
    </source>
</evidence>
<accession>A0A844HIB7</accession>
<dbReference type="PANTHER" id="PTHR43646:SF2">
    <property type="entry name" value="GLYCOSYLTRANSFERASE 2-LIKE DOMAIN-CONTAINING PROTEIN"/>
    <property type="match status" value="1"/>
</dbReference>
<evidence type="ECO:0000256" key="2">
    <source>
        <dbReference type="ARBA" id="ARBA00022475"/>
    </source>
</evidence>
<dbReference type="GO" id="GO:0005886">
    <property type="term" value="C:plasma membrane"/>
    <property type="evidence" value="ECO:0007669"/>
    <property type="project" value="UniProtKB-SubCell"/>
</dbReference>
<feature type="domain" description="Glycosyltransferase 2-like" evidence="6">
    <location>
        <begin position="5"/>
        <end position="143"/>
    </location>
</feature>